<dbReference type="Pfam" id="PF16016">
    <property type="entry name" value="VASt"/>
    <property type="match status" value="1"/>
</dbReference>
<dbReference type="VEuPathDB" id="TriTrypDB:TcBrA4_0135170"/>
<dbReference type="VEuPathDB" id="TriTrypDB:C3747_24g325"/>
<feature type="transmembrane region" description="Helical" evidence="3">
    <location>
        <begin position="326"/>
        <end position="346"/>
    </location>
</feature>
<keyword evidence="3" id="KW-1133">Transmembrane helix</keyword>
<dbReference type="OMA" id="FRTYFFT"/>
<evidence type="ECO:0000259" key="4">
    <source>
        <dbReference type="PROSITE" id="PS51778"/>
    </source>
</evidence>
<gene>
    <name evidence="5" type="ORF">C3747_24g325</name>
</gene>
<dbReference type="PROSITE" id="PS51778">
    <property type="entry name" value="VAST"/>
    <property type="match status" value="1"/>
</dbReference>
<dbReference type="VEuPathDB" id="TriTrypDB:ECC02_001569"/>
<dbReference type="VEuPathDB" id="TriTrypDB:TCSYLVIO_009057"/>
<dbReference type="VEuPathDB" id="TriTrypDB:C4B63_25g135"/>
<dbReference type="VEuPathDB" id="TriTrypDB:TcCL_ESM04491"/>
<accession>A0A2V2X6Y5</accession>
<proteinExistence type="predicted"/>
<dbReference type="VEuPathDB" id="TriTrypDB:TCDM_09648"/>
<dbReference type="EMBL" id="PRFC01000024">
    <property type="protein sequence ID" value="PWV16255.1"/>
    <property type="molecule type" value="Genomic_DNA"/>
</dbReference>
<dbReference type="Proteomes" id="UP000246078">
    <property type="component" value="Unassembled WGS sequence"/>
</dbReference>
<evidence type="ECO:0000256" key="1">
    <source>
        <dbReference type="ARBA" id="ARBA00004370"/>
    </source>
</evidence>
<evidence type="ECO:0000313" key="5">
    <source>
        <dbReference type="EMBL" id="PWV16255.1"/>
    </source>
</evidence>
<reference evidence="5 6" key="1">
    <citation type="journal article" date="2018" name="Microb. Genom.">
        <title>Expanding an expanded genome: long-read sequencing of Trypanosoma cruzi.</title>
        <authorList>
            <person name="Berna L."/>
            <person name="Rodriguez M."/>
            <person name="Chiribao M.L."/>
            <person name="Parodi-Talice A."/>
            <person name="Pita S."/>
            <person name="Rijo G."/>
            <person name="Alvarez-Valin F."/>
            <person name="Robello C."/>
        </authorList>
    </citation>
    <scope>NUCLEOTIDE SEQUENCE [LARGE SCALE GENOMIC DNA]</scope>
    <source>
        <strain evidence="5 6">TCC</strain>
    </source>
</reference>
<dbReference type="VEuPathDB" id="TriTrypDB:TcYC6_0048270"/>
<dbReference type="VEuPathDB" id="TriTrypDB:Tc_MARK_7722"/>
<feature type="domain" description="VASt" evidence="4">
    <location>
        <begin position="40"/>
        <end position="218"/>
    </location>
</feature>
<comment type="subcellular location">
    <subcellularLocation>
        <location evidence="1">Membrane</location>
    </subcellularLocation>
</comment>
<comment type="caution">
    <text evidence="5">The sequence shown here is derived from an EMBL/GenBank/DDBJ whole genome shotgun (WGS) entry which is preliminary data.</text>
</comment>
<evidence type="ECO:0000256" key="2">
    <source>
        <dbReference type="ARBA" id="ARBA00023136"/>
    </source>
</evidence>
<dbReference type="AlphaFoldDB" id="A0A2V2X6Y5"/>
<dbReference type="GO" id="GO:0016020">
    <property type="term" value="C:membrane"/>
    <property type="evidence" value="ECO:0007669"/>
    <property type="project" value="UniProtKB-SubCell"/>
</dbReference>
<dbReference type="InterPro" id="IPR031968">
    <property type="entry name" value="VASt"/>
</dbReference>
<dbReference type="SMR" id="A0A2V2X6Y5"/>
<keyword evidence="3" id="KW-0812">Transmembrane</keyword>
<dbReference type="OrthoDB" id="251286at2759"/>
<protein>
    <recommendedName>
        <fullName evidence="4">VASt domain-containing protein</fullName>
    </recommendedName>
</protein>
<keyword evidence="2 3" id="KW-0472">Membrane</keyword>
<dbReference type="VEuPathDB" id="TriTrypDB:BCY84_22018"/>
<evidence type="ECO:0000313" key="6">
    <source>
        <dbReference type="Proteomes" id="UP000246078"/>
    </source>
</evidence>
<dbReference type="VEuPathDB" id="TriTrypDB:TcCLB.510057.10"/>
<dbReference type="VEuPathDB" id="TriTrypDB:TcG_04311"/>
<sequence>MFITKTSEPNVSGFPVVDSLQEFSKVLTDYGTAFSDFSCFTRELIDPIVLPKGKTVLDVFKVCFDDNASLLEEYHRDRKDSNQKWEPWRPAQTGSPQFSGQRVFTCTTIIKALVSKSCPFTEYQRYAFMNVGGHEPTLVVQLSGQAEGLMYADVFRAEALLVFTQSDSGVAMRVFGYIQFLRDVWVKGKILRTSLDNEMPVCYRKLGSMLIERLQQEGGISGAEGPEKSSALLTSLPPANAVEVLKGSSHVSGLVWRTVVYIEFVLEILSALLCLNSLFRTYFFTASKDITGAQIPVIATGEISVNLTDAEQTLNTEILGLLVVDLLRPVLLASLLCLLFVIQLFLRKTVFRMKR</sequence>
<dbReference type="VEuPathDB" id="TriTrypDB:TcCLB.508909.160"/>
<name>A0A2V2X6Y5_TRYCR</name>
<organism evidence="5 6">
    <name type="scientific">Trypanosoma cruzi</name>
    <dbReference type="NCBI Taxonomy" id="5693"/>
    <lineage>
        <taxon>Eukaryota</taxon>
        <taxon>Discoba</taxon>
        <taxon>Euglenozoa</taxon>
        <taxon>Kinetoplastea</taxon>
        <taxon>Metakinetoplastina</taxon>
        <taxon>Trypanosomatida</taxon>
        <taxon>Trypanosomatidae</taxon>
        <taxon>Trypanosoma</taxon>
        <taxon>Schizotrypanum</taxon>
    </lineage>
</organism>
<evidence type="ECO:0000256" key="3">
    <source>
        <dbReference type="SAM" id="Phobius"/>
    </source>
</evidence>